<sequence>MQTPATNRKRKGYQATDYSLMLK</sequence>
<name>A0A0A9C8K6_ARUDO</name>
<evidence type="ECO:0000256" key="1">
    <source>
        <dbReference type="SAM" id="MobiDB-lite"/>
    </source>
</evidence>
<accession>A0A0A9C8K6</accession>
<proteinExistence type="predicted"/>
<feature type="region of interest" description="Disordered" evidence="1">
    <location>
        <begin position="1"/>
        <end position="23"/>
    </location>
</feature>
<reference evidence="2" key="1">
    <citation type="submission" date="2014-09" db="EMBL/GenBank/DDBJ databases">
        <authorList>
            <person name="Magalhaes I.L.F."/>
            <person name="Oliveira U."/>
            <person name="Santos F.R."/>
            <person name="Vidigal T.H.D.A."/>
            <person name="Brescovit A.D."/>
            <person name="Santos A.J."/>
        </authorList>
    </citation>
    <scope>NUCLEOTIDE SEQUENCE</scope>
    <source>
        <tissue evidence="2">Shoot tissue taken approximately 20 cm above the soil surface</tissue>
    </source>
</reference>
<dbReference type="AlphaFoldDB" id="A0A0A9C8K6"/>
<organism evidence="2">
    <name type="scientific">Arundo donax</name>
    <name type="common">Giant reed</name>
    <name type="synonym">Donax arundinaceus</name>
    <dbReference type="NCBI Taxonomy" id="35708"/>
    <lineage>
        <taxon>Eukaryota</taxon>
        <taxon>Viridiplantae</taxon>
        <taxon>Streptophyta</taxon>
        <taxon>Embryophyta</taxon>
        <taxon>Tracheophyta</taxon>
        <taxon>Spermatophyta</taxon>
        <taxon>Magnoliopsida</taxon>
        <taxon>Liliopsida</taxon>
        <taxon>Poales</taxon>
        <taxon>Poaceae</taxon>
        <taxon>PACMAD clade</taxon>
        <taxon>Arundinoideae</taxon>
        <taxon>Arundineae</taxon>
        <taxon>Arundo</taxon>
    </lineage>
</organism>
<dbReference type="EMBL" id="GBRH01228165">
    <property type="protein sequence ID" value="JAD69730.1"/>
    <property type="molecule type" value="Transcribed_RNA"/>
</dbReference>
<protein>
    <submittedName>
        <fullName evidence="2">Uncharacterized protein</fullName>
    </submittedName>
</protein>
<reference evidence="2" key="2">
    <citation type="journal article" date="2015" name="Data Brief">
        <title>Shoot transcriptome of the giant reed, Arundo donax.</title>
        <authorList>
            <person name="Barrero R.A."/>
            <person name="Guerrero F.D."/>
            <person name="Moolhuijzen P."/>
            <person name="Goolsby J.A."/>
            <person name="Tidwell J."/>
            <person name="Bellgard S.E."/>
            <person name="Bellgard M.I."/>
        </authorList>
    </citation>
    <scope>NUCLEOTIDE SEQUENCE</scope>
    <source>
        <tissue evidence="2">Shoot tissue taken approximately 20 cm above the soil surface</tissue>
    </source>
</reference>
<evidence type="ECO:0000313" key="2">
    <source>
        <dbReference type="EMBL" id="JAD69730.1"/>
    </source>
</evidence>